<gene>
    <name evidence="1" type="ORF">L596_000875</name>
</gene>
<evidence type="ECO:0000313" key="1">
    <source>
        <dbReference type="EMBL" id="TMS33099.1"/>
    </source>
</evidence>
<proteinExistence type="predicted"/>
<dbReference type="EMBL" id="AZBU02000001">
    <property type="protein sequence ID" value="TMS33099.1"/>
    <property type="molecule type" value="Genomic_DNA"/>
</dbReference>
<name>A0A4U8UKP1_STECR</name>
<evidence type="ECO:0000313" key="2">
    <source>
        <dbReference type="Proteomes" id="UP000298663"/>
    </source>
</evidence>
<organism evidence="1 2">
    <name type="scientific">Steinernema carpocapsae</name>
    <name type="common">Entomopathogenic nematode</name>
    <dbReference type="NCBI Taxonomy" id="34508"/>
    <lineage>
        <taxon>Eukaryota</taxon>
        <taxon>Metazoa</taxon>
        <taxon>Ecdysozoa</taxon>
        <taxon>Nematoda</taxon>
        <taxon>Chromadorea</taxon>
        <taxon>Rhabditida</taxon>
        <taxon>Tylenchina</taxon>
        <taxon>Panagrolaimomorpha</taxon>
        <taxon>Strongyloidoidea</taxon>
        <taxon>Steinernematidae</taxon>
        <taxon>Steinernema</taxon>
    </lineage>
</organism>
<protein>
    <submittedName>
        <fullName evidence="1">Uncharacterized protein</fullName>
    </submittedName>
</protein>
<dbReference type="EMBL" id="CM016762">
    <property type="protein sequence ID" value="TMS33099.1"/>
    <property type="molecule type" value="Genomic_DNA"/>
</dbReference>
<comment type="caution">
    <text evidence="1">The sequence shown here is derived from an EMBL/GenBank/DDBJ whole genome shotgun (WGS) entry which is preliminary data.</text>
</comment>
<dbReference type="AlphaFoldDB" id="A0A4U8UKP1"/>
<sequence>MEITGEKTTKRGIGKYQVSKMPETADVFEYYDLIFFKSLLPSMLRSRISLSVGVLDVFTRSDAIDIADG</sequence>
<accession>A0A4U8UKP1</accession>
<reference evidence="1 2" key="2">
    <citation type="journal article" date="2019" name="G3 (Bethesda)">
        <title>Hybrid Assembly of the Genome of the Entomopathogenic Nematode Steinernema carpocapsae Identifies the X-Chromosome.</title>
        <authorList>
            <person name="Serra L."/>
            <person name="Macchietto M."/>
            <person name="Macias-Munoz A."/>
            <person name="McGill C.J."/>
            <person name="Rodriguez I.M."/>
            <person name="Rodriguez B."/>
            <person name="Murad R."/>
            <person name="Mortazavi A."/>
        </authorList>
    </citation>
    <scope>NUCLEOTIDE SEQUENCE [LARGE SCALE GENOMIC DNA]</scope>
    <source>
        <strain evidence="1 2">ALL</strain>
    </source>
</reference>
<dbReference type="Proteomes" id="UP000298663">
    <property type="component" value="Chromosome X"/>
</dbReference>
<keyword evidence="2" id="KW-1185">Reference proteome</keyword>
<reference evidence="1 2" key="1">
    <citation type="journal article" date="2015" name="Genome Biol.">
        <title>Comparative genomics of Steinernema reveals deeply conserved gene regulatory networks.</title>
        <authorList>
            <person name="Dillman A.R."/>
            <person name="Macchietto M."/>
            <person name="Porter C.F."/>
            <person name="Rogers A."/>
            <person name="Williams B."/>
            <person name="Antoshechkin I."/>
            <person name="Lee M.M."/>
            <person name="Goodwin Z."/>
            <person name="Lu X."/>
            <person name="Lewis E.E."/>
            <person name="Goodrich-Blair H."/>
            <person name="Stock S.P."/>
            <person name="Adams B.J."/>
            <person name="Sternberg P.W."/>
            <person name="Mortazavi A."/>
        </authorList>
    </citation>
    <scope>NUCLEOTIDE SEQUENCE [LARGE SCALE GENOMIC DNA]</scope>
    <source>
        <strain evidence="1 2">ALL</strain>
    </source>
</reference>